<proteinExistence type="inferred from homology"/>
<keyword evidence="2 6" id="KW-0689">Ribosomal protein</keyword>
<organism evidence="8 9">
    <name type="scientific">Gasterosteus aculeatus aculeatus</name>
    <name type="common">three-spined stickleback</name>
    <dbReference type="NCBI Taxonomy" id="481459"/>
    <lineage>
        <taxon>Eukaryota</taxon>
        <taxon>Metazoa</taxon>
        <taxon>Chordata</taxon>
        <taxon>Craniata</taxon>
        <taxon>Vertebrata</taxon>
        <taxon>Euteleostomi</taxon>
        <taxon>Actinopterygii</taxon>
        <taxon>Neopterygii</taxon>
        <taxon>Teleostei</taxon>
        <taxon>Neoteleostei</taxon>
        <taxon>Acanthomorphata</taxon>
        <taxon>Eupercaria</taxon>
        <taxon>Perciformes</taxon>
        <taxon>Cottioidei</taxon>
        <taxon>Gasterosteales</taxon>
        <taxon>Gasterosteidae</taxon>
        <taxon>Gasterosteus</taxon>
    </lineage>
</organism>
<dbReference type="InterPro" id="IPR004977">
    <property type="entry name" value="Ribosomal_eS25"/>
</dbReference>
<comment type="similarity">
    <text evidence="1 6">Belongs to the eukaryotic ribosomal protein eS25 family.</text>
</comment>
<feature type="compositionally biased region" description="Basic residues" evidence="7">
    <location>
        <begin position="37"/>
        <end position="46"/>
    </location>
</feature>
<evidence type="ECO:0000313" key="8">
    <source>
        <dbReference type="Ensembl" id="ENSGACP00000070284.1"/>
    </source>
</evidence>
<dbReference type="GO" id="GO:0022626">
    <property type="term" value="C:cytosolic ribosome"/>
    <property type="evidence" value="ECO:0007669"/>
    <property type="project" value="UniProtKB-ARBA"/>
</dbReference>
<protein>
    <recommendedName>
        <fullName evidence="6">40S ribosomal protein S25</fullName>
    </recommendedName>
</protein>
<dbReference type="Proteomes" id="UP000007635">
    <property type="component" value="Chromosome I"/>
</dbReference>
<evidence type="ECO:0000256" key="3">
    <source>
        <dbReference type="ARBA" id="ARBA00023274"/>
    </source>
</evidence>
<accession>A0AAQ4S2V5</accession>
<dbReference type="Ensembl" id="ENSGACT00000036225.1">
    <property type="protein sequence ID" value="ENSGACP00000070284.1"/>
    <property type="gene ID" value="ENSGACG00000006818.2"/>
</dbReference>
<dbReference type="Gene3D" id="3.30.63.20">
    <property type="match status" value="1"/>
</dbReference>
<dbReference type="GeneTree" id="ENSGT00390000004856"/>
<keyword evidence="9" id="KW-1185">Reference proteome</keyword>
<name>A0AAQ4S2V5_GASAC</name>
<comment type="subunit">
    <text evidence="4">Component of the small ribosomal subunit.</text>
</comment>
<dbReference type="FunFam" id="1.10.10.10:FF:000166">
    <property type="entry name" value="40S ribosomal protein S25"/>
    <property type="match status" value="1"/>
</dbReference>
<reference evidence="8" key="2">
    <citation type="submission" date="2025-08" db="UniProtKB">
        <authorList>
            <consortium name="Ensembl"/>
        </authorList>
    </citation>
    <scope>IDENTIFICATION</scope>
</reference>
<evidence type="ECO:0000256" key="6">
    <source>
        <dbReference type="RuleBase" id="RU366057"/>
    </source>
</evidence>
<dbReference type="GO" id="GO:0003735">
    <property type="term" value="F:structural constituent of ribosome"/>
    <property type="evidence" value="ECO:0007669"/>
    <property type="project" value="UniProtKB-ARBA"/>
</dbReference>
<sequence>RVVTCNVLLVFQPPKQDKKKDAGKSKKEKDPVNKSGGKAKKKWSKGKVRDKLNNLVLFDKATYEKLYKEVPNYKLITPAVVSERLKIRGSLARNALQELLAKGMIKLVSKHRAQLIYTRNTKGGDEEAEKAAEKA</sequence>
<dbReference type="Pfam" id="PF03297">
    <property type="entry name" value="Ribosomal_S25"/>
    <property type="match status" value="1"/>
</dbReference>
<evidence type="ECO:0000256" key="2">
    <source>
        <dbReference type="ARBA" id="ARBA00022980"/>
    </source>
</evidence>
<dbReference type="FunFam" id="3.30.63.20:FF:000001">
    <property type="entry name" value="40S ribosomal protein S25"/>
    <property type="match status" value="1"/>
</dbReference>
<dbReference type="GO" id="GO:1990904">
    <property type="term" value="C:ribonucleoprotein complex"/>
    <property type="evidence" value="ECO:0007669"/>
    <property type="project" value="UniProtKB-KW"/>
</dbReference>
<keyword evidence="3 6" id="KW-0687">Ribonucleoprotein</keyword>
<reference evidence="8 9" key="1">
    <citation type="journal article" date="2021" name="G3 (Bethesda)">
        <title>Improved contiguity of the threespine stickleback genome using long-read sequencing.</title>
        <authorList>
            <person name="Nath S."/>
            <person name="Shaw D.E."/>
            <person name="White M.A."/>
        </authorList>
    </citation>
    <scope>NUCLEOTIDE SEQUENCE [LARGE SCALE GENOMIC DNA]</scope>
    <source>
        <strain evidence="8 9">Lake Benthic</strain>
    </source>
</reference>
<feature type="compositionally biased region" description="Basic and acidic residues" evidence="7">
    <location>
        <begin position="15"/>
        <end position="32"/>
    </location>
</feature>
<feature type="region of interest" description="Disordered" evidence="7">
    <location>
        <begin position="14"/>
        <end position="46"/>
    </location>
</feature>
<comment type="function">
    <text evidence="5">Component of the small ribosomal subunit. The ribosome is a large ribonucleoprotein complex responsible for the synthesis of proteins in the cell.</text>
</comment>
<evidence type="ECO:0000256" key="7">
    <source>
        <dbReference type="SAM" id="MobiDB-lite"/>
    </source>
</evidence>
<dbReference type="AlphaFoldDB" id="A0AAQ4S2V5"/>
<evidence type="ECO:0000256" key="1">
    <source>
        <dbReference type="ARBA" id="ARBA00009106"/>
    </source>
</evidence>
<evidence type="ECO:0000256" key="5">
    <source>
        <dbReference type="ARBA" id="ARBA00045746"/>
    </source>
</evidence>
<dbReference type="PANTHER" id="PTHR12850">
    <property type="entry name" value="40S RIBOSOMAL PROTEIN S25"/>
    <property type="match status" value="1"/>
</dbReference>
<evidence type="ECO:0000313" key="9">
    <source>
        <dbReference type="Proteomes" id="UP000007635"/>
    </source>
</evidence>
<evidence type="ECO:0000256" key="4">
    <source>
        <dbReference type="ARBA" id="ARBA00035021"/>
    </source>
</evidence>
<reference evidence="8" key="3">
    <citation type="submission" date="2025-09" db="UniProtKB">
        <authorList>
            <consortium name="Ensembl"/>
        </authorList>
    </citation>
    <scope>IDENTIFICATION</scope>
</reference>